<proteinExistence type="predicted"/>
<dbReference type="Proteomes" id="UP000060487">
    <property type="component" value="Unassembled WGS sequence"/>
</dbReference>
<comment type="caution">
    <text evidence="1">The sequence shown here is derived from an EMBL/GenBank/DDBJ whole genome shotgun (WGS) entry which is preliminary data.</text>
</comment>
<dbReference type="EMBL" id="LNQR01000004">
    <property type="protein sequence ID" value="KWT94642.1"/>
    <property type="molecule type" value="Genomic_DNA"/>
</dbReference>
<protein>
    <recommendedName>
        <fullName evidence="3">DUF2283 domain-containing protein</fullName>
    </recommendedName>
</protein>
<accession>A0ABR5SJJ2</accession>
<evidence type="ECO:0000313" key="1">
    <source>
        <dbReference type="EMBL" id="KWT94642.1"/>
    </source>
</evidence>
<evidence type="ECO:0008006" key="3">
    <source>
        <dbReference type="Google" id="ProtNLM"/>
    </source>
</evidence>
<dbReference type="InterPro" id="IPR019270">
    <property type="entry name" value="DUF2283"/>
</dbReference>
<gene>
    <name evidence="1" type="ORF">ASN18_0181</name>
</gene>
<name>A0ABR5SJJ2_9BACT</name>
<dbReference type="PANTHER" id="PTHR37029">
    <property type="entry name" value="SSR1768 PROTEIN"/>
    <property type="match status" value="1"/>
</dbReference>
<organism evidence="1 2">
    <name type="scientific">Candidatus Magnetominusculus xianensis</name>
    <dbReference type="NCBI Taxonomy" id="1748249"/>
    <lineage>
        <taxon>Bacteria</taxon>
        <taxon>Pseudomonadati</taxon>
        <taxon>Nitrospirota</taxon>
        <taxon>Nitrospiria</taxon>
        <taxon>Nitrospirales</taxon>
        <taxon>Nitrospiraceae</taxon>
        <taxon>Candidatus Magnetominusculus</taxon>
    </lineage>
</organism>
<sequence length="71" mass="7935">MRITYDSEVDALYIRFIETTVTTEHVAEGIAVDYDSEGRIAGIEILDAIMRVGSKDVFKKITLEDLALQGK</sequence>
<keyword evidence="2" id="KW-1185">Reference proteome</keyword>
<dbReference type="RefSeq" id="WP_085050713.1">
    <property type="nucleotide sequence ID" value="NZ_LNQR01000004.1"/>
</dbReference>
<evidence type="ECO:0000313" key="2">
    <source>
        <dbReference type="Proteomes" id="UP000060487"/>
    </source>
</evidence>
<dbReference type="Pfam" id="PF10049">
    <property type="entry name" value="DUF2283"/>
    <property type="match status" value="1"/>
</dbReference>
<dbReference type="PANTHER" id="PTHR37029:SF1">
    <property type="entry name" value="SSR1768 PROTEIN"/>
    <property type="match status" value="1"/>
</dbReference>
<reference evidence="1 2" key="1">
    <citation type="submission" date="2015-11" db="EMBL/GenBank/DDBJ databases">
        <authorList>
            <person name="Lin W."/>
        </authorList>
    </citation>
    <scope>NUCLEOTIDE SEQUENCE [LARGE SCALE GENOMIC DNA]</scope>
    <source>
        <strain evidence="1 2">HCH-1</strain>
    </source>
</reference>